<dbReference type="Gene3D" id="3.40.50.1110">
    <property type="entry name" value="SGNH hydrolase"/>
    <property type="match status" value="1"/>
</dbReference>
<protein>
    <submittedName>
        <fullName evidence="6">GDSL esterase/lipase</fullName>
    </submittedName>
</protein>
<evidence type="ECO:0000313" key="7">
    <source>
        <dbReference type="Proteomes" id="UP001179952"/>
    </source>
</evidence>
<dbReference type="Proteomes" id="UP001179952">
    <property type="component" value="Unassembled WGS sequence"/>
</dbReference>
<evidence type="ECO:0000256" key="4">
    <source>
        <dbReference type="ARBA" id="ARBA00023180"/>
    </source>
</evidence>
<dbReference type="GO" id="GO:0016788">
    <property type="term" value="F:hydrolase activity, acting on ester bonds"/>
    <property type="evidence" value="ECO:0007669"/>
    <property type="project" value="InterPro"/>
</dbReference>
<evidence type="ECO:0000256" key="5">
    <source>
        <dbReference type="SAM" id="SignalP"/>
    </source>
</evidence>
<keyword evidence="2 5" id="KW-0732">Signal</keyword>
<name>A0AAV9BKQ2_ACOGR</name>
<evidence type="ECO:0000256" key="3">
    <source>
        <dbReference type="ARBA" id="ARBA00022801"/>
    </source>
</evidence>
<reference evidence="6" key="2">
    <citation type="submission" date="2023-06" db="EMBL/GenBank/DDBJ databases">
        <authorList>
            <person name="Ma L."/>
            <person name="Liu K.-W."/>
            <person name="Li Z."/>
            <person name="Hsiao Y.-Y."/>
            <person name="Qi Y."/>
            <person name="Fu T."/>
            <person name="Tang G."/>
            <person name="Zhang D."/>
            <person name="Sun W.-H."/>
            <person name="Liu D.-K."/>
            <person name="Li Y."/>
            <person name="Chen G.-Z."/>
            <person name="Liu X.-D."/>
            <person name="Liao X.-Y."/>
            <person name="Jiang Y.-T."/>
            <person name="Yu X."/>
            <person name="Hao Y."/>
            <person name="Huang J."/>
            <person name="Zhao X.-W."/>
            <person name="Ke S."/>
            <person name="Chen Y.-Y."/>
            <person name="Wu W.-L."/>
            <person name="Hsu J.-L."/>
            <person name="Lin Y.-F."/>
            <person name="Huang M.-D."/>
            <person name="Li C.-Y."/>
            <person name="Huang L."/>
            <person name="Wang Z.-W."/>
            <person name="Zhao X."/>
            <person name="Zhong W.-Y."/>
            <person name="Peng D.-H."/>
            <person name="Ahmad S."/>
            <person name="Lan S."/>
            <person name="Zhang J.-S."/>
            <person name="Tsai W.-C."/>
            <person name="Van De Peer Y."/>
            <person name="Liu Z.-J."/>
        </authorList>
    </citation>
    <scope>NUCLEOTIDE SEQUENCE</scope>
    <source>
        <strain evidence="6">SCP</strain>
        <tissue evidence="6">Leaves</tissue>
    </source>
</reference>
<gene>
    <name evidence="6" type="ORF">QJS04_geneDACA010997</name>
</gene>
<evidence type="ECO:0000256" key="2">
    <source>
        <dbReference type="ARBA" id="ARBA00022729"/>
    </source>
</evidence>
<keyword evidence="4" id="KW-0325">Glycoprotein</keyword>
<proteinExistence type="inferred from homology"/>
<keyword evidence="3" id="KW-0378">Hydrolase</keyword>
<reference evidence="6" key="1">
    <citation type="journal article" date="2023" name="Nat. Commun.">
        <title>Diploid and tetraploid genomes of Acorus and the evolution of monocots.</title>
        <authorList>
            <person name="Ma L."/>
            <person name="Liu K.W."/>
            <person name="Li Z."/>
            <person name="Hsiao Y.Y."/>
            <person name="Qi Y."/>
            <person name="Fu T."/>
            <person name="Tang G.D."/>
            <person name="Zhang D."/>
            <person name="Sun W.H."/>
            <person name="Liu D.K."/>
            <person name="Li Y."/>
            <person name="Chen G.Z."/>
            <person name="Liu X.D."/>
            <person name="Liao X.Y."/>
            <person name="Jiang Y.T."/>
            <person name="Yu X."/>
            <person name="Hao Y."/>
            <person name="Huang J."/>
            <person name="Zhao X.W."/>
            <person name="Ke S."/>
            <person name="Chen Y.Y."/>
            <person name="Wu W.L."/>
            <person name="Hsu J.L."/>
            <person name="Lin Y.F."/>
            <person name="Huang M.D."/>
            <person name="Li C.Y."/>
            <person name="Huang L."/>
            <person name="Wang Z.W."/>
            <person name="Zhao X."/>
            <person name="Zhong W.Y."/>
            <person name="Peng D.H."/>
            <person name="Ahmad S."/>
            <person name="Lan S."/>
            <person name="Zhang J.S."/>
            <person name="Tsai W.C."/>
            <person name="Van de Peer Y."/>
            <person name="Liu Z.J."/>
        </authorList>
    </citation>
    <scope>NUCLEOTIDE SEQUENCE</scope>
    <source>
        <strain evidence="6">SCP</strain>
    </source>
</reference>
<dbReference type="PANTHER" id="PTHR22835:SF683">
    <property type="entry name" value="OS05G0506800 PROTEIN"/>
    <property type="match status" value="1"/>
</dbReference>
<dbReference type="EMBL" id="JAUJYN010000003">
    <property type="protein sequence ID" value="KAK1276816.1"/>
    <property type="molecule type" value="Genomic_DNA"/>
</dbReference>
<evidence type="ECO:0000256" key="1">
    <source>
        <dbReference type="ARBA" id="ARBA00008668"/>
    </source>
</evidence>
<dbReference type="InterPro" id="IPR001087">
    <property type="entry name" value="GDSL"/>
</dbReference>
<dbReference type="PANTHER" id="PTHR22835">
    <property type="entry name" value="ZINC FINGER FYVE DOMAIN CONTAINING PROTEIN"/>
    <property type="match status" value="1"/>
</dbReference>
<feature type="chain" id="PRO_5043664587" evidence="5">
    <location>
        <begin position="27"/>
        <end position="429"/>
    </location>
</feature>
<dbReference type="InterPro" id="IPR035669">
    <property type="entry name" value="SGNH_plant_lipase-like"/>
</dbReference>
<dbReference type="Pfam" id="PF00657">
    <property type="entry name" value="Lipase_GDSL"/>
    <property type="match status" value="1"/>
</dbReference>
<comment type="caution">
    <text evidence="6">The sequence shown here is derived from an EMBL/GenBank/DDBJ whole genome shotgun (WGS) entry which is preliminary data.</text>
</comment>
<dbReference type="SUPFAM" id="SSF52266">
    <property type="entry name" value="SGNH hydrolase"/>
    <property type="match status" value="1"/>
</dbReference>
<dbReference type="CDD" id="cd01837">
    <property type="entry name" value="SGNH_plant_lipase_like"/>
    <property type="match status" value="1"/>
</dbReference>
<sequence length="429" mass="46865">MASQNSPLNLLMVFFISTSHFIRSHCADDATHRYDSIFSFGDSLADTGNLLRIQSGGSSAIARLPYGETYFGRPTGRFSDGRLVIDFIADAFGLPYLPPYVSSSSNEDFRKGANFAVGGVTALDDGYFEQRGLGGMIVTNCSLNAQLRWFDELKPSLCKGTQECRDYFGRSLFLLGEIGGNDYNVPLMSGLSVDAVRGYVPDVVRTISSAAERLIEIGAVEMVVPGIIPLGCAPVYMTRYSSTDKKDYEPETGCLKGLNDLTKHHDTLLQDALGKLRNKYPHVKIIFADYYGASIRFYQSPRQFGFNDPLKACCGGHGPYNVNGSVFCGSPDSILCSDPSEYVNWDGIHLTEAAYHTIADGLIKGPYSTPPLMSPQLSQTHRGSCPHSIIIYDSGDSSSAKDILPTRWELSSWEVRYQTSLSASGTVGL</sequence>
<evidence type="ECO:0000313" key="6">
    <source>
        <dbReference type="EMBL" id="KAK1276816.1"/>
    </source>
</evidence>
<dbReference type="AlphaFoldDB" id="A0AAV9BKQ2"/>
<feature type="signal peptide" evidence="5">
    <location>
        <begin position="1"/>
        <end position="26"/>
    </location>
</feature>
<accession>A0AAV9BKQ2</accession>
<keyword evidence="7" id="KW-1185">Reference proteome</keyword>
<organism evidence="6 7">
    <name type="scientific">Acorus gramineus</name>
    <name type="common">Dwarf sweet flag</name>
    <dbReference type="NCBI Taxonomy" id="55184"/>
    <lineage>
        <taxon>Eukaryota</taxon>
        <taxon>Viridiplantae</taxon>
        <taxon>Streptophyta</taxon>
        <taxon>Embryophyta</taxon>
        <taxon>Tracheophyta</taxon>
        <taxon>Spermatophyta</taxon>
        <taxon>Magnoliopsida</taxon>
        <taxon>Liliopsida</taxon>
        <taxon>Acoraceae</taxon>
        <taxon>Acorus</taxon>
    </lineage>
</organism>
<dbReference type="InterPro" id="IPR036514">
    <property type="entry name" value="SGNH_hydro_sf"/>
</dbReference>
<comment type="similarity">
    <text evidence="1">Belongs to the 'GDSL' lipolytic enzyme family.</text>
</comment>